<evidence type="ECO:0000313" key="1">
    <source>
        <dbReference type="EMBL" id="KAG0428232.1"/>
    </source>
</evidence>
<organism evidence="1 2">
    <name type="scientific">Ixodes persulcatus</name>
    <name type="common">Taiga tick</name>
    <dbReference type="NCBI Taxonomy" id="34615"/>
    <lineage>
        <taxon>Eukaryota</taxon>
        <taxon>Metazoa</taxon>
        <taxon>Ecdysozoa</taxon>
        <taxon>Arthropoda</taxon>
        <taxon>Chelicerata</taxon>
        <taxon>Arachnida</taxon>
        <taxon>Acari</taxon>
        <taxon>Parasitiformes</taxon>
        <taxon>Ixodida</taxon>
        <taxon>Ixodoidea</taxon>
        <taxon>Ixodidae</taxon>
        <taxon>Ixodinae</taxon>
        <taxon>Ixodes</taxon>
    </lineage>
</organism>
<reference evidence="1 2" key="1">
    <citation type="journal article" date="2020" name="Cell">
        <title>Large-Scale Comparative Analyses of Tick Genomes Elucidate Their Genetic Diversity and Vector Capacities.</title>
        <authorList>
            <consortium name="Tick Genome and Microbiome Consortium (TIGMIC)"/>
            <person name="Jia N."/>
            <person name="Wang J."/>
            <person name="Shi W."/>
            <person name="Du L."/>
            <person name="Sun Y."/>
            <person name="Zhan W."/>
            <person name="Jiang J.F."/>
            <person name="Wang Q."/>
            <person name="Zhang B."/>
            <person name="Ji P."/>
            <person name="Bell-Sakyi L."/>
            <person name="Cui X.M."/>
            <person name="Yuan T.T."/>
            <person name="Jiang B.G."/>
            <person name="Yang W.F."/>
            <person name="Lam T.T."/>
            <person name="Chang Q.C."/>
            <person name="Ding S.J."/>
            <person name="Wang X.J."/>
            <person name="Zhu J.G."/>
            <person name="Ruan X.D."/>
            <person name="Zhao L."/>
            <person name="Wei J.T."/>
            <person name="Ye R.Z."/>
            <person name="Que T.C."/>
            <person name="Du C.H."/>
            <person name="Zhou Y.H."/>
            <person name="Cheng J.X."/>
            <person name="Dai P.F."/>
            <person name="Guo W.B."/>
            <person name="Han X.H."/>
            <person name="Huang E.J."/>
            <person name="Li L.F."/>
            <person name="Wei W."/>
            <person name="Gao Y.C."/>
            <person name="Liu J.Z."/>
            <person name="Shao H.Z."/>
            <person name="Wang X."/>
            <person name="Wang C.C."/>
            <person name="Yang T.C."/>
            <person name="Huo Q.B."/>
            <person name="Li W."/>
            <person name="Chen H.Y."/>
            <person name="Chen S.E."/>
            <person name="Zhou L.G."/>
            <person name="Ni X.B."/>
            <person name="Tian J.H."/>
            <person name="Sheng Y."/>
            <person name="Liu T."/>
            <person name="Pan Y.S."/>
            <person name="Xia L.Y."/>
            <person name="Li J."/>
            <person name="Zhao F."/>
            <person name="Cao W.C."/>
        </authorList>
    </citation>
    <scope>NUCLEOTIDE SEQUENCE [LARGE SCALE GENOMIC DNA]</scope>
    <source>
        <strain evidence="1">Iper-2018</strain>
    </source>
</reference>
<protein>
    <submittedName>
        <fullName evidence="1">Uncharacterized protein</fullName>
    </submittedName>
</protein>
<dbReference type="EMBL" id="JABSTQ010009550">
    <property type="protein sequence ID" value="KAG0428232.1"/>
    <property type="molecule type" value="Genomic_DNA"/>
</dbReference>
<accession>A0AC60Q3B6</accession>
<dbReference type="Proteomes" id="UP000805193">
    <property type="component" value="Unassembled WGS sequence"/>
</dbReference>
<evidence type="ECO:0000313" key="2">
    <source>
        <dbReference type="Proteomes" id="UP000805193"/>
    </source>
</evidence>
<keyword evidence="2" id="KW-1185">Reference proteome</keyword>
<sequence>MQVTNVTCMFWPIHVRNDLLVQALSAHGKVLGITHATYRSTPTVKTGTRYVRIEMKESDPVPNFLRIGGHRASYYYPGIKRVCLRC</sequence>
<name>A0AC60Q3B6_IXOPE</name>
<comment type="caution">
    <text evidence="1">The sequence shown here is derived from an EMBL/GenBank/DDBJ whole genome shotgun (WGS) entry which is preliminary data.</text>
</comment>
<gene>
    <name evidence="1" type="ORF">HPB47_024752</name>
</gene>
<proteinExistence type="predicted"/>